<accession>A0A937XED7</accession>
<dbReference type="PROSITE" id="PS51257">
    <property type="entry name" value="PROKAR_LIPOPROTEIN"/>
    <property type="match status" value="1"/>
</dbReference>
<name>A0A937XED7_UNCW3</name>
<dbReference type="EMBL" id="VGIR01000010">
    <property type="protein sequence ID" value="MBM3330769.1"/>
    <property type="molecule type" value="Genomic_DNA"/>
</dbReference>
<proteinExistence type="predicted"/>
<comment type="caution">
    <text evidence="1">The sequence shown here is derived from an EMBL/GenBank/DDBJ whole genome shotgun (WGS) entry which is preliminary data.</text>
</comment>
<evidence type="ECO:0000313" key="1">
    <source>
        <dbReference type="EMBL" id="MBM3330769.1"/>
    </source>
</evidence>
<dbReference type="Gene3D" id="3.40.50.10610">
    <property type="entry name" value="ABC-type transport auxiliary lipoprotein component"/>
    <property type="match status" value="1"/>
</dbReference>
<dbReference type="Proteomes" id="UP000779900">
    <property type="component" value="Unassembled WGS sequence"/>
</dbReference>
<dbReference type="AlphaFoldDB" id="A0A937XED7"/>
<gene>
    <name evidence="1" type="ORF">FJY68_02820</name>
</gene>
<evidence type="ECO:0000313" key="2">
    <source>
        <dbReference type="Proteomes" id="UP000779900"/>
    </source>
</evidence>
<reference evidence="1" key="1">
    <citation type="submission" date="2019-03" db="EMBL/GenBank/DDBJ databases">
        <title>Lake Tanganyika Metagenome-Assembled Genomes (MAGs).</title>
        <authorList>
            <person name="Tran P."/>
        </authorList>
    </citation>
    <scope>NUCLEOTIDE SEQUENCE</scope>
    <source>
        <strain evidence="1">K_DeepCast_150m_m2_040</strain>
    </source>
</reference>
<sequence length="178" mass="19100">MHRAICVLLPAFCILIGSCSQKYVGHSAMDSGFDVRRTYTVAVMPLLVRSSGVGLDAPEWDQVYGFLTRRLMETGKLRATDKTTIDRAVSLHGFGQQGTVSRAKARAIGKELAADLVCLAELNTDQASIVTATVDILDVNSSTTVYSGSARGTNPVSAIAAAQYALEQATEMLVQKMR</sequence>
<organism evidence="1 2">
    <name type="scientific">candidate division WOR-3 bacterium</name>
    <dbReference type="NCBI Taxonomy" id="2052148"/>
    <lineage>
        <taxon>Bacteria</taxon>
        <taxon>Bacteria division WOR-3</taxon>
    </lineage>
</organism>
<protein>
    <submittedName>
        <fullName evidence="1">Uncharacterized protein</fullName>
    </submittedName>
</protein>